<comment type="caution">
    <text evidence="1">The sequence shown here is derived from an EMBL/GenBank/DDBJ whole genome shotgun (WGS) entry which is preliminary data.</text>
</comment>
<protein>
    <submittedName>
        <fullName evidence="1">Uncharacterized protein</fullName>
    </submittedName>
</protein>
<proteinExistence type="predicted"/>
<dbReference type="AlphaFoldDB" id="A0A0G1L4V8"/>
<organism evidence="1 2">
    <name type="scientific">Candidatus Giovannonibacteria bacterium GW2011_GWA2_44_26</name>
    <dbReference type="NCBI Taxonomy" id="1618648"/>
    <lineage>
        <taxon>Bacteria</taxon>
        <taxon>Candidatus Giovannoniibacteriota</taxon>
    </lineage>
</organism>
<sequence>MKDINNRLHEILRLESEALKRCVDLGEQIELLQKADKVAMAMRGVAKFNVIKAVYREAINKGK</sequence>
<evidence type="ECO:0000313" key="2">
    <source>
        <dbReference type="Proteomes" id="UP000033945"/>
    </source>
</evidence>
<name>A0A0G1L4V8_9BACT</name>
<accession>A0A0G1L4V8</accession>
<gene>
    <name evidence="1" type="ORF">UW55_C0002G0077</name>
</gene>
<dbReference type="EMBL" id="LCIT01000002">
    <property type="protein sequence ID" value="KKT63612.1"/>
    <property type="molecule type" value="Genomic_DNA"/>
</dbReference>
<reference evidence="1 2" key="1">
    <citation type="journal article" date="2015" name="Nature">
        <title>rRNA introns, odd ribosomes, and small enigmatic genomes across a large radiation of phyla.</title>
        <authorList>
            <person name="Brown C.T."/>
            <person name="Hug L.A."/>
            <person name="Thomas B.C."/>
            <person name="Sharon I."/>
            <person name="Castelle C.J."/>
            <person name="Singh A."/>
            <person name="Wilkins M.J."/>
            <person name="Williams K.H."/>
            <person name="Banfield J.F."/>
        </authorList>
    </citation>
    <scope>NUCLEOTIDE SEQUENCE [LARGE SCALE GENOMIC DNA]</scope>
</reference>
<dbReference type="Proteomes" id="UP000033945">
    <property type="component" value="Unassembled WGS sequence"/>
</dbReference>
<evidence type="ECO:0000313" key="1">
    <source>
        <dbReference type="EMBL" id="KKT63612.1"/>
    </source>
</evidence>